<evidence type="ECO:0000256" key="3">
    <source>
        <dbReference type="ARBA" id="ARBA00066372"/>
    </source>
</evidence>
<proteinExistence type="inferred from homology"/>
<comment type="similarity">
    <text evidence="2">Belongs to the nucleoside triphosphate pyrophosphohydrolase family.</text>
</comment>
<evidence type="ECO:0000313" key="6">
    <source>
        <dbReference type="EMBL" id="RMA79294.1"/>
    </source>
</evidence>
<evidence type="ECO:0000259" key="5">
    <source>
        <dbReference type="Pfam" id="PF03819"/>
    </source>
</evidence>
<dbReference type="GO" id="GO:0046052">
    <property type="term" value="P:UTP catabolic process"/>
    <property type="evidence" value="ECO:0007669"/>
    <property type="project" value="TreeGrafter"/>
</dbReference>
<evidence type="ECO:0000313" key="7">
    <source>
        <dbReference type="Proteomes" id="UP000267187"/>
    </source>
</evidence>
<dbReference type="CDD" id="cd11529">
    <property type="entry name" value="NTP-PPase_MazG_Cterm"/>
    <property type="match status" value="1"/>
</dbReference>
<protein>
    <recommendedName>
        <fullName evidence="4">Nucleoside triphosphate pyrophosphohydrolase</fullName>
        <ecNumber evidence="3">3.6.1.8</ecNumber>
    </recommendedName>
</protein>
<dbReference type="Proteomes" id="UP000267187">
    <property type="component" value="Unassembled WGS sequence"/>
</dbReference>
<dbReference type="RefSeq" id="WP_121877055.1">
    <property type="nucleotide sequence ID" value="NZ_REFJ01000004.1"/>
</dbReference>
<comment type="catalytic activity">
    <reaction evidence="1">
        <text>ATP + H2O = AMP + diphosphate + H(+)</text>
        <dbReference type="Rhea" id="RHEA:14245"/>
        <dbReference type="ChEBI" id="CHEBI:15377"/>
        <dbReference type="ChEBI" id="CHEBI:15378"/>
        <dbReference type="ChEBI" id="CHEBI:30616"/>
        <dbReference type="ChEBI" id="CHEBI:33019"/>
        <dbReference type="ChEBI" id="CHEBI:456215"/>
        <dbReference type="EC" id="3.6.1.8"/>
    </reaction>
</comment>
<dbReference type="SUPFAM" id="SSF101386">
    <property type="entry name" value="all-alpha NTP pyrophosphatases"/>
    <property type="match status" value="2"/>
</dbReference>
<gene>
    <name evidence="6" type="ORF">DFR27_1734</name>
</gene>
<dbReference type="EC" id="3.6.1.8" evidence="3"/>
<accession>A0A3M0A4I5</accession>
<dbReference type="InterPro" id="IPR048011">
    <property type="entry name" value="NTP-PPase_MazG-like_C"/>
</dbReference>
<dbReference type="GO" id="GO:0006203">
    <property type="term" value="P:dGTP catabolic process"/>
    <property type="evidence" value="ECO:0007669"/>
    <property type="project" value="TreeGrafter"/>
</dbReference>
<dbReference type="GO" id="GO:0046047">
    <property type="term" value="P:TTP catabolic process"/>
    <property type="evidence" value="ECO:0007669"/>
    <property type="project" value="TreeGrafter"/>
</dbReference>
<dbReference type="GO" id="GO:0047693">
    <property type="term" value="F:ATP diphosphatase activity"/>
    <property type="evidence" value="ECO:0007669"/>
    <property type="project" value="UniProtKB-EC"/>
</dbReference>
<dbReference type="FunFam" id="1.10.287.1080:FF:000003">
    <property type="entry name" value="Nucleoside triphosphate pyrophosphohydrolase"/>
    <property type="match status" value="1"/>
</dbReference>
<dbReference type="Pfam" id="PF03819">
    <property type="entry name" value="MazG"/>
    <property type="match status" value="2"/>
</dbReference>
<dbReference type="FunFam" id="1.10.287.1080:FF:000001">
    <property type="entry name" value="Nucleoside triphosphate pyrophosphohydrolase"/>
    <property type="match status" value="1"/>
</dbReference>
<evidence type="ECO:0000256" key="4">
    <source>
        <dbReference type="ARBA" id="ARBA00074799"/>
    </source>
</evidence>
<dbReference type="GO" id="GO:0046081">
    <property type="term" value="P:dUTP catabolic process"/>
    <property type="evidence" value="ECO:0007669"/>
    <property type="project" value="TreeGrafter"/>
</dbReference>
<dbReference type="PANTHER" id="PTHR30522">
    <property type="entry name" value="NUCLEOSIDE TRIPHOSPHATE PYROPHOSPHOHYDROLASE"/>
    <property type="match status" value="1"/>
</dbReference>
<dbReference type="OrthoDB" id="9808939at2"/>
<comment type="caution">
    <text evidence="6">The sequence shown here is derived from an EMBL/GenBank/DDBJ whole genome shotgun (WGS) entry which is preliminary data.</text>
</comment>
<name>A0A3M0A4I5_9GAMM</name>
<dbReference type="InterPro" id="IPR011551">
    <property type="entry name" value="NTP_PyrPHydrolase_MazG"/>
</dbReference>
<dbReference type="InterPro" id="IPR048015">
    <property type="entry name" value="NTP-PPase_MazG-like_N"/>
</dbReference>
<dbReference type="NCBIfam" id="NF007113">
    <property type="entry name" value="PRK09562.1"/>
    <property type="match status" value="1"/>
</dbReference>
<dbReference type="CDD" id="cd11528">
    <property type="entry name" value="NTP-PPase_MazG_Nterm"/>
    <property type="match status" value="1"/>
</dbReference>
<dbReference type="NCBIfam" id="TIGR00444">
    <property type="entry name" value="mazG"/>
    <property type="match status" value="1"/>
</dbReference>
<reference evidence="6 7" key="1">
    <citation type="submission" date="2018-10" db="EMBL/GenBank/DDBJ databases">
        <title>Genomic Encyclopedia of Type Strains, Phase IV (KMG-IV): sequencing the most valuable type-strain genomes for metagenomic binning, comparative biology and taxonomic classification.</title>
        <authorList>
            <person name="Goeker M."/>
        </authorList>
    </citation>
    <scope>NUCLEOTIDE SEQUENCE [LARGE SCALE GENOMIC DNA]</scope>
    <source>
        <strain evidence="6 7">DSM 25080</strain>
    </source>
</reference>
<dbReference type="InterPro" id="IPR004518">
    <property type="entry name" value="MazG-like_dom"/>
</dbReference>
<feature type="domain" description="NTP pyrophosphohydrolase MazG-like" evidence="5">
    <location>
        <begin position="172"/>
        <end position="232"/>
    </location>
</feature>
<evidence type="ECO:0000256" key="1">
    <source>
        <dbReference type="ARBA" id="ARBA00052141"/>
    </source>
</evidence>
<dbReference type="AlphaFoldDB" id="A0A3M0A4I5"/>
<dbReference type="EMBL" id="REFJ01000004">
    <property type="protein sequence ID" value="RMA79294.1"/>
    <property type="molecule type" value="Genomic_DNA"/>
</dbReference>
<organism evidence="6 7">
    <name type="scientific">Umboniibacter marinipuniceus</name>
    <dbReference type="NCBI Taxonomy" id="569599"/>
    <lineage>
        <taxon>Bacteria</taxon>
        <taxon>Pseudomonadati</taxon>
        <taxon>Pseudomonadota</taxon>
        <taxon>Gammaproteobacteria</taxon>
        <taxon>Cellvibrionales</taxon>
        <taxon>Cellvibrionaceae</taxon>
        <taxon>Umboniibacter</taxon>
    </lineage>
</organism>
<feature type="domain" description="NTP pyrophosphohydrolase MazG-like" evidence="5">
    <location>
        <begin position="27"/>
        <end position="100"/>
    </location>
</feature>
<dbReference type="PANTHER" id="PTHR30522:SF0">
    <property type="entry name" value="NUCLEOSIDE TRIPHOSPHATE PYROPHOSPHOHYDROLASE"/>
    <property type="match status" value="1"/>
</dbReference>
<sequence>MHNLADLIGLMSRLRDPQTGCPWDIKQDYASVVPHTIEETYEVVDAIDRADMENLCEELGDLLFQVVFYSRLAEEDQHFSFAEVVDGIVAKLLRRHPHVFPDGTLESSRDPSHVLSDEEIRDNWNKIKQSEKPRATVRYLDSVSRAQPPADRALALQKKAAKVGFDWPDSLQVLAKVHEELAEVEEAIASANMDAVEEELGDLLFSVINLVRALELDQNAALRRTNEKFYQRFSFIEESLSGQGRSLKSASLEEMETLWQAAKCKD</sequence>
<keyword evidence="7" id="KW-1185">Reference proteome</keyword>
<dbReference type="Gene3D" id="1.10.287.1080">
    <property type="entry name" value="MazG-like"/>
    <property type="match status" value="2"/>
</dbReference>
<evidence type="ECO:0000256" key="2">
    <source>
        <dbReference type="ARBA" id="ARBA00061115"/>
    </source>
</evidence>
<dbReference type="GO" id="GO:0006950">
    <property type="term" value="P:response to stress"/>
    <property type="evidence" value="ECO:0007669"/>
    <property type="project" value="UniProtKB-ARBA"/>
</dbReference>
<dbReference type="GO" id="GO:0046076">
    <property type="term" value="P:dTTP catabolic process"/>
    <property type="evidence" value="ECO:0007669"/>
    <property type="project" value="TreeGrafter"/>
</dbReference>
<dbReference type="GO" id="GO:0046061">
    <property type="term" value="P:dATP catabolic process"/>
    <property type="evidence" value="ECO:0007669"/>
    <property type="project" value="TreeGrafter"/>
</dbReference>